<proteinExistence type="predicted"/>
<dbReference type="InterPro" id="IPR007055">
    <property type="entry name" value="BON_dom"/>
</dbReference>
<accession>A0ABN7ZMZ0</accession>
<reference evidence="3 4" key="1">
    <citation type="submission" date="2021-08" db="EMBL/GenBank/DDBJ databases">
        <authorList>
            <person name="Peeters C."/>
        </authorList>
    </citation>
    <scope>NUCLEOTIDE SEQUENCE [LARGE SCALE GENOMIC DNA]</scope>
    <source>
        <strain evidence="3 4">LMG 23994</strain>
    </source>
</reference>
<organism evidence="3 4">
    <name type="scientific">Cupriavidus pinatubonensis</name>
    <dbReference type="NCBI Taxonomy" id="248026"/>
    <lineage>
        <taxon>Bacteria</taxon>
        <taxon>Pseudomonadati</taxon>
        <taxon>Pseudomonadota</taxon>
        <taxon>Betaproteobacteria</taxon>
        <taxon>Burkholderiales</taxon>
        <taxon>Burkholderiaceae</taxon>
        <taxon>Cupriavidus</taxon>
    </lineage>
</organism>
<gene>
    <name evidence="3" type="ORF">LMG23994_06759</name>
</gene>
<name>A0ABN7ZMZ0_9BURK</name>
<sequence length="80" mass="9032">MCERLAHSHFDVHDIEVSVADGIVTLSGQVRERGQKYRLEEIADGLFGVRDVDNQVRVGRRQAQHQSTQEQTEKGTNDSP</sequence>
<dbReference type="Gene3D" id="3.30.1340.30">
    <property type="match status" value="1"/>
</dbReference>
<dbReference type="PANTHER" id="PTHR34606:SF15">
    <property type="entry name" value="BON DOMAIN-CONTAINING PROTEIN"/>
    <property type="match status" value="1"/>
</dbReference>
<dbReference type="PROSITE" id="PS50914">
    <property type="entry name" value="BON"/>
    <property type="match status" value="1"/>
</dbReference>
<keyword evidence="4" id="KW-1185">Reference proteome</keyword>
<dbReference type="Proteomes" id="UP000701702">
    <property type="component" value="Unassembled WGS sequence"/>
</dbReference>
<feature type="domain" description="BON" evidence="2">
    <location>
        <begin position="1"/>
        <end position="60"/>
    </location>
</feature>
<dbReference type="PANTHER" id="PTHR34606">
    <property type="entry name" value="BON DOMAIN-CONTAINING PROTEIN"/>
    <property type="match status" value="1"/>
</dbReference>
<evidence type="ECO:0000256" key="1">
    <source>
        <dbReference type="SAM" id="MobiDB-lite"/>
    </source>
</evidence>
<evidence type="ECO:0000313" key="4">
    <source>
        <dbReference type="Proteomes" id="UP000701702"/>
    </source>
</evidence>
<feature type="region of interest" description="Disordered" evidence="1">
    <location>
        <begin position="58"/>
        <end position="80"/>
    </location>
</feature>
<protein>
    <recommendedName>
        <fullName evidence="2">BON domain-containing protein</fullName>
    </recommendedName>
</protein>
<dbReference type="InterPro" id="IPR051686">
    <property type="entry name" value="Lipoprotein_DolP"/>
</dbReference>
<feature type="compositionally biased region" description="Basic and acidic residues" evidence="1">
    <location>
        <begin position="71"/>
        <end position="80"/>
    </location>
</feature>
<comment type="caution">
    <text evidence="3">The sequence shown here is derived from an EMBL/GenBank/DDBJ whole genome shotgun (WGS) entry which is preliminary data.</text>
</comment>
<evidence type="ECO:0000313" key="3">
    <source>
        <dbReference type="EMBL" id="CAG9187314.1"/>
    </source>
</evidence>
<evidence type="ECO:0000259" key="2">
    <source>
        <dbReference type="PROSITE" id="PS50914"/>
    </source>
</evidence>
<dbReference type="EMBL" id="CAJZAF010000066">
    <property type="protein sequence ID" value="CAG9187314.1"/>
    <property type="molecule type" value="Genomic_DNA"/>
</dbReference>
<dbReference type="Pfam" id="PF04972">
    <property type="entry name" value="BON"/>
    <property type="match status" value="1"/>
</dbReference>